<dbReference type="InterPro" id="IPR049453">
    <property type="entry name" value="Memb_transporter_dom"/>
</dbReference>
<evidence type="ECO:0000259" key="7">
    <source>
        <dbReference type="Pfam" id="PF13515"/>
    </source>
</evidence>
<keyword evidence="9" id="KW-1185">Reference proteome</keyword>
<feature type="region of interest" description="Disordered" evidence="5">
    <location>
        <begin position="682"/>
        <end position="719"/>
    </location>
</feature>
<comment type="caution">
    <text evidence="8">The sequence shown here is derived from an EMBL/GenBank/DDBJ whole genome shotgun (WGS) entry which is preliminary data.</text>
</comment>
<feature type="transmembrane region" description="Helical" evidence="6">
    <location>
        <begin position="531"/>
        <end position="550"/>
    </location>
</feature>
<sequence>MPRQPAGPRPGRPDPAVLHRAVRVTAAACIGFYTFRYGLGQPVTATYALFGAIAIGVLARIGGSAQARVRTLGLTLPAAWALICLGTVLAVHAWTAALGMVGVGFAVAYGSVGGPRMVGLANGLQLLYILPCFPPYAPDALPQRLGGVSAGILLLAAAELLLWPERPPPAYRDRLAAAVAAVADLADRAADHAGAAGIRAVDGSPRAAGPSVVEEDAARARALALLDELRFSRCPQMERPASAGAVDRALAHCAATVRYTCAQLLRVRRLGVEGGPYPGAAALLAATARTLREAGAGLRASGPVPVTGPIEAEIAAFDATRAAGPDGRTEPVGTAAARLGLGAVSLDAAEGSRFLVLAVRVSRRAPLPPDDTPADQRPGPFWYAHAPAAALWWRRFRANLTPRSVYFQNALRIAAALGAARLVAGALDLSHGFWVLLATLTLMRTSAVDTRMTLRPALTGTACGAAATAALLIVVGERPAFYAAALPPVMLIAFTVGPMLGLAWAQGTFTVVVALVFTQLAPVGWRLAEARLVNVATGAAIGILAGLCAWPRGGGQELRRRTAELLTDSALALRETVAVVTGTGPAHGALRRARLTTLLTEASYAQYRSERHDAAGEGPNWQAALLAGQHTVRGAEPLLARMPAGTAAIGPAAAASLVRDADRVAAAFDLRASALLARVPLDGHPDRSATGTAGTGAAGARAAVSEGTAAEGAGTTGPAEQRLAEARDSLLDEHTSAARMPADVASLHTVDVVVWLGGLLDDLARVTAPAPRTAEAGSG</sequence>
<feature type="compositionally biased region" description="Low complexity" evidence="5">
    <location>
        <begin position="698"/>
        <end position="719"/>
    </location>
</feature>
<evidence type="ECO:0000256" key="2">
    <source>
        <dbReference type="ARBA" id="ARBA00022692"/>
    </source>
</evidence>
<evidence type="ECO:0000313" key="8">
    <source>
        <dbReference type="EMBL" id="MFC7183939.1"/>
    </source>
</evidence>
<dbReference type="Pfam" id="PF13515">
    <property type="entry name" value="FUSC_2"/>
    <property type="match status" value="1"/>
</dbReference>
<feature type="transmembrane region" description="Helical" evidence="6">
    <location>
        <begin position="457"/>
        <end position="475"/>
    </location>
</feature>
<evidence type="ECO:0000256" key="6">
    <source>
        <dbReference type="SAM" id="Phobius"/>
    </source>
</evidence>
<keyword evidence="3 6" id="KW-1133">Transmembrane helix</keyword>
<gene>
    <name evidence="8" type="ORF">ACFQMG_30765</name>
</gene>
<feature type="transmembrane region" description="Helical" evidence="6">
    <location>
        <begin position="507"/>
        <end position="525"/>
    </location>
</feature>
<evidence type="ECO:0000256" key="4">
    <source>
        <dbReference type="ARBA" id="ARBA00023136"/>
    </source>
</evidence>
<evidence type="ECO:0000256" key="5">
    <source>
        <dbReference type="SAM" id="MobiDB-lite"/>
    </source>
</evidence>
<dbReference type="RefSeq" id="WP_380232546.1">
    <property type="nucleotide sequence ID" value="NZ_JBHSVH010000002.1"/>
</dbReference>
<organism evidence="8 9">
    <name type="scientific">Kitasatospora paranensis</name>
    <dbReference type="NCBI Taxonomy" id="258053"/>
    <lineage>
        <taxon>Bacteria</taxon>
        <taxon>Bacillati</taxon>
        <taxon>Actinomycetota</taxon>
        <taxon>Actinomycetes</taxon>
        <taxon>Kitasatosporales</taxon>
        <taxon>Streptomycetaceae</taxon>
        <taxon>Kitasatospora</taxon>
    </lineage>
</organism>
<reference evidence="9" key="1">
    <citation type="journal article" date="2019" name="Int. J. Syst. Evol. Microbiol.">
        <title>The Global Catalogue of Microorganisms (GCM) 10K type strain sequencing project: providing services to taxonomists for standard genome sequencing and annotation.</title>
        <authorList>
            <consortium name="The Broad Institute Genomics Platform"/>
            <consortium name="The Broad Institute Genome Sequencing Center for Infectious Disease"/>
            <person name="Wu L."/>
            <person name="Ma J."/>
        </authorList>
    </citation>
    <scope>NUCLEOTIDE SEQUENCE [LARGE SCALE GENOMIC DNA]</scope>
    <source>
        <strain evidence="9">CGMCC 1.12859</strain>
    </source>
</reference>
<comment type="subcellular location">
    <subcellularLocation>
        <location evidence="1">Membrane</location>
        <topology evidence="1">Multi-pass membrane protein</topology>
    </subcellularLocation>
</comment>
<feature type="transmembrane region" description="Helical" evidence="6">
    <location>
        <begin position="45"/>
        <end position="62"/>
    </location>
</feature>
<evidence type="ECO:0000256" key="3">
    <source>
        <dbReference type="ARBA" id="ARBA00022989"/>
    </source>
</evidence>
<dbReference type="Proteomes" id="UP001596435">
    <property type="component" value="Unassembled WGS sequence"/>
</dbReference>
<keyword evidence="2 6" id="KW-0812">Transmembrane</keyword>
<protein>
    <submittedName>
        <fullName evidence="8">FUSC family protein</fullName>
    </submittedName>
</protein>
<keyword evidence="4 6" id="KW-0472">Membrane</keyword>
<dbReference type="EMBL" id="JBHTAJ010000083">
    <property type="protein sequence ID" value="MFC7183939.1"/>
    <property type="molecule type" value="Genomic_DNA"/>
</dbReference>
<name>A0ABW2G3B2_9ACTN</name>
<feature type="domain" description="Integral membrane bound transporter" evidence="7">
    <location>
        <begin position="422"/>
        <end position="544"/>
    </location>
</feature>
<feature type="transmembrane region" description="Helical" evidence="6">
    <location>
        <begin position="74"/>
        <end position="107"/>
    </location>
</feature>
<feature type="transmembrane region" description="Helical" evidence="6">
    <location>
        <begin position="481"/>
        <end position="500"/>
    </location>
</feature>
<evidence type="ECO:0000256" key="1">
    <source>
        <dbReference type="ARBA" id="ARBA00004141"/>
    </source>
</evidence>
<evidence type="ECO:0000313" key="9">
    <source>
        <dbReference type="Proteomes" id="UP001596435"/>
    </source>
</evidence>
<accession>A0ABW2G3B2</accession>
<proteinExistence type="predicted"/>